<name>A0AAW5JLX6_9FIRM</name>
<dbReference type="AlphaFoldDB" id="A0AAW5JLX6"/>
<dbReference type="RefSeq" id="WP_256303838.1">
    <property type="nucleotide sequence ID" value="NZ_JANFYS010000013.1"/>
</dbReference>
<accession>A0AAW5JLX6</accession>
<feature type="region of interest" description="Disordered" evidence="1">
    <location>
        <begin position="1"/>
        <end position="32"/>
    </location>
</feature>
<evidence type="ECO:0000313" key="3">
    <source>
        <dbReference type="Proteomes" id="UP001204562"/>
    </source>
</evidence>
<protein>
    <submittedName>
        <fullName evidence="2">Uncharacterized protein</fullName>
    </submittedName>
</protein>
<gene>
    <name evidence="2" type="ORF">NE579_07715</name>
</gene>
<reference evidence="2" key="1">
    <citation type="submission" date="2022-06" db="EMBL/GenBank/DDBJ databases">
        <title>Isolation of gut microbiota from human fecal samples.</title>
        <authorList>
            <person name="Pamer E.G."/>
            <person name="Barat B."/>
            <person name="Waligurski E."/>
            <person name="Medina S."/>
            <person name="Paddock L."/>
            <person name="Mostad J."/>
        </authorList>
    </citation>
    <scope>NUCLEOTIDE SEQUENCE</scope>
    <source>
        <strain evidence="2">DFI.9.91</strain>
    </source>
</reference>
<organism evidence="2 3">
    <name type="scientific">Intestinimonas massiliensis</name>
    <name type="common">ex Afouda et al. 2020</name>
    <dbReference type="NCBI Taxonomy" id="1673721"/>
    <lineage>
        <taxon>Bacteria</taxon>
        <taxon>Bacillati</taxon>
        <taxon>Bacillota</taxon>
        <taxon>Clostridia</taxon>
        <taxon>Eubacteriales</taxon>
        <taxon>Intestinimonas</taxon>
    </lineage>
</organism>
<proteinExistence type="predicted"/>
<dbReference type="EMBL" id="JANFYS010000013">
    <property type="protein sequence ID" value="MCQ4770348.1"/>
    <property type="molecule type" value="Genomic_DNA"/>
</dbReference>
<comment type="caution">
    <text evidence="2">The sequence shown here is derived from an EMBL/GenBank/DDBJ whole genome shotgun (WGS) entry which is preliminary data.</text>
</comment>
<sequence>MTETALSERIAELPENESAGERQKTINLRRLRQTTRFQKNNINEES</sequence>
<evidence type="ECO:0000256" key="1">
    <source>
        <dbReference type="SAM" id="MobiDB-lite"/>
    </source>
</evidence>
<dbReference type="Proteomes" id="UP001204562">
    <property type="component" value="Unassembled WGS sequence"/>
</dbReference>
<evidence type="ECO:0000313" key="2">
    <source>
        <dbReference type="EMBL" id="MCQ4770348.1"/>
    </source>
</evidence>